<gene>
    <name evidence="2" type="ORF">PGRAT_28640</name>
</gene>
<dbReference type="STRING" id="189425.PGRAT_28640"/>
<protein>
    <submittedName>
        <fullName evidence="2">Uncharacterized protein</fullName>
    </submittedName>
</protein>
<dbReference type="HOGENOM" id="CLU_2667665_0_0_9"/>
<dbReference type="Proteomes" id="UP000029500">
    <property type="component" value="Chromosome"/>
</dbReference>
<dbReference type="eggNOG" id="ENOG5030665">
    <property type="taxonomic scope" value="Bacteria"/>
</dbReference>
<dbReference type="EMBL" id="CP009287">
    <property type="protein sequence ID" value="AIQ71120.1"/>
    <property type="molecule type" value="Genomic_DNA"/>
</dbReference>
<dbReference type="KEGG" id="pgm:PGRAT_28640"/>
<name>A0A089MFG7_9BACL</name>
<dbReference type="OrthoDB" id="2660403at2"/>
<proteinExistence type="predicted"/>
<sequence>MKNMKNAVSLSSAVRRTANGSSGGAKGRTKRKAGTGSPTKLSPSAINVYIAPSLEGGDDEYKKLISGKVDNNKPSFA</sequence>
<keyword evidence="3" id="KW-1185">Reference proteome</keyword>
<dbReference type="RefSeq" id="WP_025704449.1">
    <property type="nucleotide sequence ID" value="NZ_CP009287.1"/>
</dbReference>
<dbReference type="AlphaFoldDB" id="A0A089MFG7"/>
<accession>A0A089MFG7</accession>
<feature type="compositionally biased region" description="Polar residues" evidence="1">
    <location>
        <begin position="1"/>
        <end position="14"/>
    </location>
</feature>
<evidence type="ECO:0000313" key="2">
    <source>
        <dbReference type="EMBL" id="AIQ71120.1"/>
    </source>
</evidence>
<feature type="region of interest" description="Disordered" evidence="1">
    <location>
        <begin position="1"/>
        <end position="46"/>
    </location>
</feature>
<evidence type="ECO:0000313" key="3">
    <source>
        <dbReference type="Proteomes" id="UP000029500"/>
    </source>
</evidence>
<organism evidence="2 3">
    <name type="scientific">Paenibacillus graminis</name>
    <dbReference type="NCBI Taxonomy" id="189425"/>
    <lineage>
        <taxon>Bacteria</taxon>
        <taxon>Bacillati</taxon>
        <taxon>Bacillota</taxon>
        <taxon>Bacilli</taxon>
        <taxon>Bacillales</taxon>
        <taxon>Paenibacillaceae</taxon>
        <taxon>Paenibacillus</taxon>
    </lineage>
</organism>
<reference evidence="2 3" key="1">
    <citation type="submission" date="2014-08" db="EMBL/GenBank/DDBJ databases">
        <title>Comparative genomics of the Paenibacillus odorifer group.</title>
        <authorList>
            <person name="den Bakker H.C."/>
            <person name="Tsai Y.-C."/>
            <person name="Martin N."/>
            <person name="Korlach J."/>
            <person name="Wiedmann M."/>
        </authorList>
    </citation>
    <scope>NUCLEOTIDE SEQUENCE [LARGE SCALE GENOMIC DNA]</scope>
    <source>
        <strain evidence="2 3">DSM 15220</strain>
    </source>
</reference>
<evidence type="ECO:0000256" key="1">
    <source>
        <dbReference type="SAM" id="MobiDB-lite"/>
    </source>
</evidence>